<keyword evidence="2" id="KW-1185">Reference proteome</keyword>
<sequence>MLNINLSDFMVELKDGSIKNVGPANKHAEAKLFDVEAAEAREFGDKRVKLVFSDESGNEVQVSLFPEDAQAVREDLDALEDDSRVFE</sequence>
<protein>
    <submittedName>
        <fullName evidence="1">Uncharacterized protein</fullName>
    </submittedName>
</protein>
<dbReference type="RefSeq" id="WP_089670195.1">
    <property type="nucleotide sequence ID" value="NZ_FOJA01000001.1"/>
</dbReference>
<dbReference type="AlphaFoldDB" id="A0A1I0QSU4"/>
<dbReference type="EMBL" id="FOJA01000001">
    <property type="protein sequence ID" value="SEW30450.1"/>
    <property type="molecule type" value="Genomic_DNA"/>
</dbReference>
<reference evidence="1 2" key="1">
    <citation type="submission" date="2016-10" db="EMBL/GenBank/DDBJ databases">
        <authorList>
            <person name="de Groot N.N."/>
        </authorList>
    </citation>
    <scope>NUCLEOTIDE SEQUENCE [LARGE SCALE GENOMIC DNA]</scope>
    <source>
        <strain evidence="1 2">CGMCC 1.5337</strain>
    </source>
</reference>
<dbReference type="Proteomes" id="UP000198518">
    <property type="component" value="Unassembled WGS sequence"/>
</dbReference>
<evidence type="ECO:0000313" key="1">
    <source>
        <dbReference type="EMBL" id="SEW30450.1"/>
    </source>
</evidence>
<gene>
    <name evidence="1" type="ORF">SAMN04487945_2926</name>
</gene>
<accession>A0A1I0QSU4</accession>
<dbReference type="STRING" id="355548.SAMN04487945_2926"/>
<proteinExistence type="predicted"/>
<organism evidence="1 2">
    <name type="scientific">Halobacterium jilantaiense</name>
    <dbReference type="NCBI Taxonomy" id="355548"/>
    <lineage>
        <taxon>Archaea</taxon>
        <taxon>Methanobacteriati</taxon>
        <taxon>Methanobacteriota</taxon>
        <taxon>Stenosarchaea group</taxon>
        <taxon>Halobacteria</taxon>
        <taxon>Halobacteriales</taxon>
        <taxon>Halobacteriaceae</taxon>
        <taxon>Halobacterium</taxon>
    </lineage>
</organism>
<evidence type="ECO:0000313" key="2">
    <source>
        <dbReference type="Proteomes" id="UP000198518"/>
    </source>
</evidence>
<name>A0A1I0QSU4_9EURY</name>
<dbReference type="OrthoDB" id="194131at2157"/>